<gene>
    <name evidence="1" type="ORF">BpHYR1_031693</name>
</gene>
<protein>
    <submittedName>
        <fullName evidence="1">Uncharacterized protein</fullName>
    </submittedName>
</protein>
<evidence type="ECO:0000313" key="2">
    <source>
        <dbReference type="Proteomes" id="UP000276133"/>
    </source>
</evidence>
<organism evidence="1 2">
    <name type="scientific">Brachionus plicatilis</name>
    <name type="common">Marine rotifer</name>
    <name type="synonym">Brachionus muelleri</name>
    <dbReference type="NCBI Taxonomy" id="10195"/>
    <lineage>
        <taxon>Eukaryota</taxon>
        <taxon>Metazoa</taxon>
        <taxon>Spiralia</taxon>
        <taxon>Gnathifera</taxon>
        <taxon>Rotifera</taxon>
        <taxon>Eurotatoria</taxon>
        <taxon>Monogononta</taxon>
        <taxon>Pseudotrocha</taxon>
        <taxon>Ploima</taxon>
        <taxon>Brachionidae</taxon>
        <taxon>Brachionus</taxon>
    </lineage>
</organism>
<evidence type="ECO:0000313" key="1">
    <source>
        <dbReference type="EMBL" id="RMZ95469.1"/>
    </source>
</evidence>
<dbReference type="Proteomes" id="UP000276133">
    <property type="component" value="Unassembled WGS sequence"/>
</dbReference>
<name>A0A3M7P913_BRAPC</name>
<reference evidence="1 2" key="1">
    <citation type="journal article" date="2018" name="Sci. Rep.">
        <title>Genomic signatures of local adaptation to the degree of environmental predictability in rotifers.</title>
        <authorList>
            <person name="Franch-Gras L."/>
            <person name="Hahn C."/>
            <person name="Garcia-Roger E.M."/>
            <person name="Carmona M.J."/>
            <person name="Serra M."/>
            <person name="Gomez A."/>
        </authorList>
    </citation>
    <scope>NUCLEOTIDE SEQUENCE [LARGE SCALE GENOMIC DNA]</scope>
    <source>
        <strain evidence="1">HYR1</strain>
    </source>
</reference>
<dbReference type="EMBL" id="REGN01012403">
    <property type="protein sequence ID" value="RMZ95469.1"/>
    <property type="molecule type" value="Genomic_DNA"/>
</dbReference>
<sequence>MGSSLSSSSLTGSVHAGEVVGGRGLPAGRLRVRAVCSLHKRTGGAVDGRSAPLLASRKVKVVFWRRFQLRRVRVRLQIGGDGHARPVGLGLRCVEIGGGRLVQGEPSRLDHFGHDRVDERERNILNACNFR</sequence>
<keyword evidence="2" id="KW-1185">Reference proteome</keyword>
<accession>A0A3M7P913</accession>
<dbReference type="AlphaFoldDB" id="A0A3M7P913"/>
<proteinExistence type="predicted"/>
<comment type="caution">
    <text evidence="1">The sequence shown here is derived from an EMBL/GenBank/DDBJ whole genome shotgun (WGS) entry which is preliminary data.</text>
</comment>